<evidence type="ECO:0000313" key="2">
    <source>
        <dbReference type="Proteomes" id="UP000789860"/>
    </source>
</evidence>
<proteinExistence type="predicted"/>
<organism evidence="1 2">
    <name type="scientific">Scutellospora calospora</name>
    <dbReference type="NCBI Taxonomy" id="85575"/>
    <lineage>
        <taxon>Eukaryota</taxon>
        <taxon>Fungi</taxon>
        <taxon>Fungi incertae sedis</taxon>
        <taxon>Mucoromycota</taxon>
        <taxon>Glomeromycotina</taxon>
        <taxon>Glomeromycetes</taxon>
        <taxon>Diversisporales</taxon>
        <taxon>Gigasporaceae</taxon>
        <taxon>Scutellospora</taxon>
    </lineage>
</organism>
<gene>
    <name evidence="1" type="ORF">SCALOS_LOCUS5182</name>
</gene>
<dbReference type="Proteomes" id="UP000789860">
    <property type="component" value="Unassembled WGS sequence"/>
</dbReference>
<dbReference type="EMBL" id="CAJVPM010008007">
    <property type="protein sequence ID" value="CAG8551056.1"/>
    <property type="molecule type" value="Genomic_DNA"/>
</dbReference>
<keyword evidence="2" id="KW-1185">Reference proteome</keyword>
<evidence type="ECO:0000313" key="1">
    <source>
        <dbReference type="EMBL" id="CAG8551056.1"/>
    </source>
</evidence>
<name>A0ACA9LYD9_9GLOM</name>
<accession>A0ACA9LYD9</accession>
<sequence length="248" mass="28630">MSVTTLSIVSSEIAEINSKESVISQLKKKQSDTPLLKVNEDFIIVKQEDEKKDIIIVKQEDEKKDIVVKQEDEKKDIIVVKQEDEKKDIKIKKAIKQKKGEIKSIKVEIEDTKTANNIDSISLVKISDITKKELFELYKKLIATNKKLEQQNISYESLYCQQEEKIKKLQEENSLMKIHIENLNTELDGMDKTEKQFDGVTDIQCSHFHNGLKPDISVTEFKSEPTSSNVIIIGELKRVKLIKPHYEQ</sequence>
<reference evidence="1" key="1">
    <citation type="submission" date="2021-06" db="EMBL/GenBank/DDBJ databases">
        <authorList>
            <person name="Kallberg Y."/>
            <person name="Tangrot J."/>
            <person name="Rosling A."/>
        </authorList>
    </citation>
    <scope>NUCLEOTIDE SEQUENCE</scope>
    <source>
        <strain evidence="1">AU212A</strain>
    </source>
</reference>
<protein>
    <submittedName>
        <fullName evidence="1">10957_t:CDS:1</fullName>
    </submittedName>
</protein>
<comment type="caution">
    <text evidence="1">The sequence shown here is derived from an EMBL/GenBank/DDBJ whole genome shotgun (WGS) entry which is preliminary data.</text>
</comment>
<feature type="non-terminal residue" evidence="1">
    <location>
        <position position="248"/>
    </location>
</feature>